<name>A0A3E0W7X2_9MICO</name>
<gene>
    <name evidence="1" type="ORF">B7R25_13420</name>
</gene>
<dbReference type="EMBL" id="NBXE01000030">
    <property type="protein sequence ID" value="RFA25703.1"/>
    <property type="molecule type" value="Genomic_DNA"/>
</dbReference>
<evidence type="ECO:0000313" key="2">
    <source>
        <dbReference type="Proteomes" id="UP000257080"/>
    </source>
</evidence>
<reference evidence="1 2" key="1">
    <citation type="submission" date="2017-04" db="EMBL/GenBank/DDBJ databases">
        <title>Comparative genome analysis of Subtercola boreus.</title>
        <authorList>
            <person name="Cho Y.-J."/>
            <person name="Cho A."/>
            <person name="Kim O.-S."/>
            <person name="Lee J.-I."/>
        </authorList>
    </citation>
    <scope>NUCLEOTIDE SEQUENCE [LARGE SCALE GENOMIC DNA]</scope>
    <source>
        <strain evidence="1 2">P28004</strain>
    </source>
</reference>
<evidence type="ECO:0000313" key="1">
    <source>
        <dbReference type="EMBL" id="RFA25703.1"/>
    </source>
</evidence>
<dbReference type="InterPro" id="IPR043857">
    <property type="entry name" value="DUF5819"/>
</dbReference>
<dbReference type="Pfam" id="PF19136">
    <property type="entry name" value="DUF5819"/>
    <property type="match status" value="1"/>
</dbReference>
<accession>A0A3E0W7X2</accession>
<sequence>MILVVLLLGWHFFLTYTWGTSSIALRELIGTNLLNSYMTPMFQQGWAVFAPNPGSTNSSLEVRALLPAAGADQPVATDWFSITGADTEQFVRNHAAPSRMYLNNYILGDRFHGAFLAMNPNVRELVGNDYYGEGWLDRLRADLTKQPDPWAANYLEYEGSVTGLATAIARARWGDDITAVQVRTVSTPAVPFDQRLQSPPVTEQPSYFIEGWRSPLDVPGLDTSAIADFYGTKK</sequence>
<dbReference type="AlphaFoldDB" id="A0A3E0W7X2"/>
<protein>
    <submittedName>
        <fullName evidence="1">Uncharacterized protein</fullName>
    </submittedName>
</protein>
<dbReference type="Proteomes" id="UP000257080">
    <property type="component" value="Unassembled WGS sequence"/>
</dbReference>
<organism evidence="1 2">
    <name type="scientific">Subtercola boreus</name>
    <dbReference type="NCBI Taxonomy" id="120213"/>
    <lineage>
        <taxon>Bacteria</taxon>
        <taxon>Bacillati</taxon>
        <taxon>Actinomycetota</taxon>
        <taxon>Actinomycetes</taxon>
        <taxon>Micrococcales</taxon>
        <taxon>Microbacteriaceae</taxon>
        <taxon>Subtercola</taxon>
    </lineage>
</organism>
<comment type="caution">
    <text evidence="1">The sequence shown here is derived from an EMBL/GenBank/DDBJ whole genome shotgun (WGS) entry which is preliminary data.</text>
</comment>
<proteinExistence type="predicted"/>